<evidence type="ECO:0000313" key="3">
    <source>
        <dbReference type="EMBL" id="VFK49652.1"/>
    </source>
</evidence>
<name>A0A450Z7D9_9GAMM</name>
<feature type="coiled-coil region" evidence="1">
    <location>
        <begin position="32"/>
        <end position="59"/>
    </location>
</feature>
<accession>A0A450Z7D9</accession>
<organism evidence="3">
    <name type="scientific">Candidatus Kentrum sp. SD</name>
    <dbReference type="NCBI Taxonomy" id="2126332"/>
    <lineage>
        <taxon>Bacteria</taxon>
        <taxon>Pseudomonadati</taxon>
        <taxon>Pseudomonadota</taxon>
        <taxon>Gammaproteobacteria</taxon>
        <taxon>Candidatus Kentrum</taxon>
    </lineage>
</organism>
<reference evidence="3" key="1">
    <citation type="submission" date="2019-02" db="EMBL/GenBank/DDBJ databases">
        <authorList>
            <person name="Gruber-Vodicka R. H."/>
            <person name="Seah K. B. B."/>
        </authorList>
    </citation>
    <scope>NUCLEOTIDE SEQUENCE</scope>
    <source>
        <strain evidence="4">BECK_S127</strain>
        <strain evidence="3">BECK_S1320</strain>
        <strain evidence="2">BECK_S1321</strain>
    </source>
</reference>
<dbReference type="EMBL" id="CAADHB010000228">
    <property type="protein sequence ID" value="VFK81123.1"/>
    <property type="molecule type" value="Genomic_DNA"/>
</dbReference>
<dbReference type="EMBL" id="CAADFU010000209">
    <property type="protein sequence ID" value="VFK49652.1"/>
    <property type="molecule type" value="Genomic_DNA"/>
</dbReference>
<protein>
    <submittedName>
        <fullName evidence="3">Uncharacterized protein</fullName>
    </submittedName>
</protein>
<gene>
    <name evidence="4" type="ORF">BECKSD772D_GA0070982_12284</name>
    <name evidence="3" type="ORF">BECKSD772E_GA0070983_12095</name>
    <name evidence="2" type="ORF">BECKSD772F_GA0070984_12065</name>
</gene>
<sequence>MKEKPEHKRTELLFQTLQELYEEYQCLQRLELLELQEDLKDASEILEDLKEDVNAVLEEKATNCIRCGEEFSEVCEEDCDSACLCEYCGHVSWDAANSD</sequence>
<proteinExistence type="predicted"/>
<keyword evidence="1" id="KW-0175">Coiled coil</keyword>
<evidence type="ECO:0000313" key="4">
    <source>
        <dbReference type="EMBL" id="VFK81123.1"/>
    </source>
</evidence>
<evidence type="ECO:0000313" key="2">
    <source>
        <dbReference type="EMBL" id="VFK45059.1"/>
    </source>
</evidence>
<dbReference type="AlphaFoldDB" id="A0A450Z7D9"/>
<dbReference type="EMBL" id="CAADFR010000206">
    <property type="protein sequence ID" value="VFK45059.1"/>
    <property type="molecule type" value="Genomic_DNA"/>
</dbReference>
<evidence type="ECO:0000256" key="1">
    <source>
        <dbReference type="SAM" id="Coils"/>
    </source>
</evidence>